<dbReference type="Pfam" id="PF04367">
    <property type="entry name" value="DUF502"/>
    <property type="match status" value="1"/>
</dbReference>
<dbReference type="STRING" id="709032.Sulku_1858"/>
<dbReference type="PANTHER" id="PTHR31876">
    <property type="entry name" value="COV-LIKE PROTEIN 1"/>
    <property type="match status" value="1"/>
</dbReference>
<name>E4U1P5_SULKY</name>
<sequence length="206" mass="22769">MSTKIRFLLRYIFVGALSLFPLILVIVVVNYLKNLGISAYLSLHDYTDSFELTLALMIGVIGVFAVLGFSIEKYGRSIFVSMIDSTFEKIPAIRSVYSVSKKLAAMLSGGEDGTKKEVVLVEYPKEGLWVPAYLLNRHENICVLFIPTSPNPTSGYTVLVDEALIKKTTLSLQEASSFIISMGADFSQKEDVSALIQTHRTSAQEL</sequence>
<evidence type="ECO:0008006" key="4">
    <source>
        <dbReference type="Google" id="ProtNLM"/>
    </source>
</evidence>
<gene>
    <name evidence="2" type="ordered locus">Sulku_1858</name>
</gene>
<dbReference type="InterPro" id="IPR007462">
    <property type="entry name" value="COV1-like"/>
</dbReference>
<keyword evidence="1" id="KW-0812">Transmembrane</keyword>
<keyword evidence="1" id="KW-0472">Membrane</keyword>
<protein>
    <recommendedName>
        <fullName evidence="4">DUF502 domain-containing protein</fullName>
    </recommendedName>
</protein>
<dbReference type="eggNOG" id="COG2928">
    <property type="taxonomic scope" value="Bacteria"/>
</dbReference>
<feature type="transmembrane region" description="Helical" evidence="1">
    <location>
        <begin position="7"/>
        <end position="32"/>
    </location>
</feature>
<accession>E4U1P5</accession>
<dbReference type="Proteomes" id="UP000008721">
    <property type="component" value="Chromosome"/>
</dbReference>
<keyword evidence="3" id="KW-1185">Reference proteome</keyword>
<dbReference type="AlphaFoldDB" id="E4U1P5"/>
<keyword evidence="1" id="KW-1133">Transmembrane helix</keyword>
<feature type="transmembrane region" description="Helical" evidence="1">
    <location>
        <begin position="52"/>
        <end position="71"/>
    </location>
</feature>
<evidence type="ECO:0000313" key="2">
    <source>
        <dbReference type="EMBL" id="ADR34518.1"/>
    </source>
</evidence>
<dbReference type="RefSeq" id="WP_013460715.1">
    <property type="nucleotide sequence ID" value="NC_014762.1"/>
</dbReference>
<dbReference type="OrthoDB" id="9780267at2"/>
<organism evidence="2 3">
    <name type="scientific">Sulfuricurvum kujiense (strain ATCC BAA-921 / DSM 16994 / JCM 11577 / YK-1)</name>
    <dbReference type="NCBI Taxonomy" id="709032"/>
    <lineage>
        <taxon>Bacteria</taxon>
        <taxon>Pseudomonadati</taxon>
        <taxon>Campylobacterota</taxon>
        <taxon>Epsilonproteobacteria</taxon>
        <taxon>Campylobacterales</taxon>
        <taxon>Sulfurimonadaceae</taxon>
        <taxon>Sulfuricurvum</taxon>
    </lineage>
</organism>
<dbReference type="HOGENOM" id="CLU_068050_2_2_7"/>
<proteinExistence type="predicted"/>
<reference evidence="2 3" key="1">
    <citation type="journal article" date="2012" name="Stand. Genomic Sci.">
        <title>Complete genome sequence of the sulfur compounds oxidizing chemolithoautotroph Sulfuricurvum kujiense type strain (YK-1(T)).</title>
        <authorList>
            <person name="Han C."/>
            <person name="Kotsyurbenko O."/>
            <person name="Chertkov O."/>
            <person name="Held B."/>
            <person name="Lapidus A."/>
            <person name="Nolan M."/>
            <person name="Lucas S."/>
            <person name="Hammon N."/>
            <person name="Deshpande S."/>
            <person name="Cheng J.F."/>
            <person name="Tapia R."/>
            <person name="Goodwin L.A."/>
            <person name="Pitluck S."/>
            <person name="Liolios K."/>
            <person name="Pagani I."/>
            <person name="Ivanova N."/>
            <person name="Mavromatis K."/>
            <person name="Mikhailova N."/>
            <person name="Pati A."/>
            <person name="Chen A."/>
            <person name="Palaniappan K."/>
            <person name="Land M."/>
            <person name="Hauser L."/>
            <person name="Chang Y.J."/>
            <person name="Jeffries C.D."/>
            <person name="Brambilla E.M."/>
            <person name="Rohde M."/>
            <person name="Spring S."/>
            <person name="Sikorski J."/>
            <person name="Goker M."/>
            <person name="Woyke T."/>
            <person name="Bristow J."/>
            <person name="Eisen J.A."/>
            <person name="Markowitz V."/>
            <person name="Hugenholtz P."/>
            <person name="Kyrpides N.C."/>
            <person name="Klenk H.P."/>
            <person name="Detter J.C."/>
        </authorList>
    </citation>
    <scope>NUCLEOTIDE SEQUENCE [LARGE SCALE GENOMIC DNA]</scope>
    <source>
        <strain evidence="3">ATCC BAA-921 / DSM 16994 / JCM 11577 / YK-1</strain>
    </source>
</reference>
<dbReference type="PANTHER" id="PTHR31876:SF26">
    <property type="entry name" value="PROTEIN LIKE COV 2"/>
    <property type="match status" value="1"/>
</dbReference>
<dbReference type="KEGG" id="sku:Sulku_1858"/>
<dbReference type="EMBL" id="CP002355">
    <property type="protein sequence ID" value="ADR34518.1"/>
    <property type="molecule type" value="Genomic_DNA"/>
</dbReference>
<evidence type="ECO:0000313" key="3">
    <source>
        <dbReference type="Proteomes" id="UP000008721"/>
    </source>
</evidence>
<evidence type="ECO:0000256" key="1">
    <source>
        <dbReference type="SAM" id="Phobius"/>
    </source>
</evidence>